<dbReference type="InterPro" id="IPR036291">
    <property type="entry name" value="NAD(P)-bd_dom_sf"/>
</dbReference>
<evidence type="ECO:0000313" key="2">
    <source>
        <dbReference type="Proteomes" id="UP000306602"/>
    </source>
</evidence>
<dbReference type="OrthoDB" id="9792935at2"/>
<organism evidence="1 2">
    <name type="scientific">Aliishimia ponticola</name>
    <dbReference type="NCBI Taxonomy" id="2499833"/>
    <lineage>
        <taxon>Bacteria</taxon>
        <taxon>Pseudomonadati</taxon>
        <taxon>Pseudomonadota</taxon>
        <taxon>Alphaproteobacteria</taxon>
        <taxon>Rhodobacterales</taxon>
        <taxon>Paracoccaceae</taxon>
        <taxon>Aliishimia</taxon>
    </lineage>
</organism>
<accession>A0A4S4NBE6</accession>
<reference evidence="1 2" key="1">
    <citation type="submission" date="2019-04" db="EMBL/GenBank/DDBJ databases">
        <title>Shimia ponticola sp. nov., isolated from seawater.</title>
        <authorList>
            <person name="Kim Y.-O."/>
            <person name="Yoon J.-H."/>
        </authorList>
    </citation>
    <scope>NUCLEOTIDE SEQUENCE [LARGE SCALE GENOMIC DNA]</scope>
    <source>
        <strain evidence="1 2">MYP11</strain>
    </source>
</reference>
<dbReference type="RefSeq" id="WP_136462327.1">
    <property type="nucleotide sequence ID" value="NZ_SRKY01000002.1"/>
</dbReference>
<dbReference type="Gene3D" id="3.40.50.720">
    <property type="entry name" value="NAD(P)-binding Rossmann-like Domain"/>
    <property type="match status" value="1"/>
</dbReference>
<keyword evidence="2" id="KW-1185">Reference proteome</keyword>
<dbReference type="AlphaFoldDB" id="A0A4S4NBE6"/>
<dbReference type="PANTHER" id="PTHR43377:SF1">
    <property type="entry name" value="BILIVERDIN REDUCTASE A"/>
    <property type="match status" value="1"/>
</dbReference>
<name>A0A4S4NBE6_9RHOB</name>
<proteinExistence type="predicted"/>
<protein>
    <submittedName>
        <fullName evidence="1">Gfo/Idh/MocA family oxidoreductase</fullName>
    </submittedName>
</protein>
<evidence type="ECO:0000313" key="1">
    <source>
        <dbReference type="EMBL" id="THH36726.1"/>
    </source>
</evidence>
<dbReference type="PANTHER" id="PTHR43377">
    <property type="entry name" value="BILIVERDIN REDUCTASE A"/>
    <property type="match status" value="1"/>
</dbReference>
<sequence>MTEPTILVLGSGSIGTRHADNIEALGARADRVSLRAMGQDGVLRHIETADAQGAVIATATQLRLPLVTACAARGLPVYIEKPLAYRPEELAALYDALAPISDRSMAGFMMRYHPLLPALQEAVQAAQVYRFDAEIGHDVTQWRQNWSFAESYAALPEGGGVLLDLCHELDLAHVLFPDSAVKDVLSLGHSRFPGVDMATQIELAGPSVTGSVSMDYLSPVSLRRMRLRGQSAAIEVDMLASRFTTYRPDTAPDITEKPFERNTMFMDAMRDFLALIAGQAPSAAAPRVELARLSCEKIATAWATRSFTGTIEKEFA</sequence>
<dbReference type="InterPro" id="IPR051450">
    <property type="entry name" value="Gfo/Idh/MocA_Oxidoreductases"/>
</dbReference>
<dbReference type="SUPFAM" id="SSF51735">
    <property type="entry name" value="NAD(P)-binding Rossmann-fold domains"/>
    <property type="match status" value="1"/>
</dbReference>
<dbReference type="EMBL" id="SRKY01000002">
    <property type="protein sequence ID" value="THH36726.1"/>
    <property type="molecule type" value="Genomic_DNA"/>
</dbReference>
<dbReference type="Proteomes" id="UP000306602">
    <property type="component" value="Unassembled WGS sequence"/>
</dbReference>
<dbReference type="Gene3D" id="3.30.360.10">
    <property type="entry name" value="Dihydrodipicolinate Reductase, domain 2"/>
    <property type="match status" value="1"/>
</dbReference>
<dbReference type="SUPFAM" id="SSF55347">
    <property type="entry name" value="Glyceraldehyde-3-phosphate dehydrogenase-like, C-terminal domain"/>
    <property type="match status" value="1"/>
</dbReference>
<gene>
    <name evidence="1" type="ORF">E4Z66_07200</name>
</gene>
<comment type="caution">
    <text evidence="1">The sequence shown here is derived from an EMBL/GenBank/DDBJ whole genome shotgun (WGS) entry which is preliminary data.</text>
</comment>